<keyword evidence="2" id="KW-0812">Transmembrane</keyword>
<evidence type="ECO:0000313" key="4">
    <source>
        <dbReference type="Proteomes" id="UP001180020"/>
    </source>
</evidence>
<evidence type="ECO:0000256" key="2">
    <source>
        <dbReference type="SAM" id="Phobius"/>
    </source>
</evidence>
<protein>
    <recommendedName>
        <fullName evidence="5">Myb-like protein X</fullName>
    </recommendedName>
</protein>
<feature type="compositionally biased region" description="Basic and acidic residues" evidence="1">
    <location>
        <begin position="102"/>
        <end position="114"/>
    </location>
</feature>
<dbReference type="AlphaFoldDB" id="A0AAV9FBA7"/>
<accession>A0AAV9FBA7</accession>
<feature type="compositionally biased region" description="Basic and acidic residues" evidence="1">
    <location>
        <begin position="202"/>
        <end position="244"/>
    </location>
</feature>
<feature type="region of interest" description="Disordered" evidence="1">
    <location>
        <begin position="288"/>
        <end position="329"/>
    </location>
</feature>
<organism evidence="3 4">
    <name type="scientific">Acorus calamus</name>
    <name type="common">Sweet flag</name>
    <dbReference type="NCBI Taxonomy" id="4465"/>
    <lineage>
        <taxon>Eukaryota</taxon>
        <taxon>Viridiplantae</taxon>
        <taxon>Streptophyta</taxon>
        <taxon>Embryophyta</taxon>
        <taxon>Tracheophyta</taxon>
        <taxon>Spermatophyta</taxon>
        <taxon>Magnoliopsida</taxon>
        <taxon>Liliopsida</taxon>
        <taxon>Acoraceae</taxon>
        <taxon>Acorus</taxon>
    </lineage>
</organism>
<dbReference type="EMBL" id="JAUJYO010000002">
    <property type="protein sequence ID" value="KAK1323171.1"/>
    <property type="molecule type" value="Genomic_DNA"/>
</dbReference>
<evidence type="ECO:0000256" key="1">
    <source>
        <dbReference type="SAM" id="MobiDB-lite"/>
    </source>
</evidence>
<comment type="caution">
    <text evidence="3">The sequence shown here is derived from an EMBL/GenBank/DDBJ whole genome shotgun (WGS) entry which is preliminary data.</text>
</comment>
<reference evidence="3" key="1">
    <citation type="journal article" date="2023" name="Nat. Commun.">
        <title>Diploid and tetraploid genomes of Acorus and the evolution of monocots.</title>
        <authorList>
            <person name="Ma L."/>
            <person name="Liu K.W."/>
            <person name="Li Z."/>
            <person name="Hsiao Y.Y."/>
            <person name="Qi Y."/>
            <person name="Fu T."/>
            <person name="Tang G.D."/>
            <person name="Zhang D."/>
            <person name="Sun W.H."/>
            <person name="Liu D.K."/>
            <person name="Li Y."/>
            <person name="Chen G.Z."/>
            <person name="Liu X.D."/>
            <person name="Liao X.Y."/>
            <person name="Jiang Y.T."/>
            <person name="Yu X."/>
            <person name="Hao Y."/>
            <person name="Huang J."/>
            <person name="Zhao X.W."/>
            <person name="Ke S."/>
            <person name="Chen Y.Y."/>
            <person name="Wu W.L."/>
            <person name="Hsu J.L."/>
            <person name="Lin Y.F."/>
            <person name="Huang M.D."/>
            <person name="Li C.Y."/>
            <person name="Huang L."/>
            <person name="Wang Z.W."/>
            <person name="Zhao X."/>
            <person name="Zhong W.Y."/>
            <person name="Peng D.H."/>
            <person name="Ahmad S."/>
            <person name="Lan S."/>
            <person name="Zhang J.S."/>
            <person name="Tsai W.C."/>
            <person name="Van de Peer Y."/>
            <person name="Liu Z.J."/>
        </authorList>
    </citation>
    <scope>NUCLEOTIDE SEQUENCE</scope>
    <source>
        <strain evidence="3">CP</strain>
    </source>
</reference>
<keyword evidence="2" id="KW-1133">Transmembrane helix</keyword>
<name>A0AAV9FBA7_ACOCL</name>
<dbReference type="PANTHER" id="PTHR33700:SF4">
    <property type="entry name" value="MYB-LIKE PROTEIN X"/>
    <property type="match status" value="1"/>
</dbReference>
<keyword evidence="4" id="KW-1185">Reference proteome</keyword>
<evidence type="ECO:0008006" key="5">
    <source>
        <dbReference type="Google" id="ProtNLM"/>
    </source>
</evidence>
<feature type="compositionally biased region" description="Acidic residues" evidence="1">
    <location>
        <begin position="115"/>
        <end position="143"/>
    </location>
</feature>
<proteinExistence type="predicted"/>
<dbReference type="Proteomes" id="UP001180020">
    <property type="component" value="Unassembled WGS sequence"/>
</dbReference>
<feature type="compositionally biased region" description="Polar residues" evidence="1">
    <location>
        <begin position="357"/>
        <end position="371"/>
    </location>
</feature>
<sequence length="447" mass="49557">MFRQSSSRNQRSKGFKVKHVLQIFLLLAICIWLLYQVKHSHDKKKAFNGRNGLVSDISEDQTMNTYNLGRKDLKPHIPVVVTESESQNEEDEPEEAEEEPKMEDIMEDEGKGAGDDEIDEHDLENENEENEQGKDLEDDEEKESEGKENEDKEENHDTEASDESTQTAREEQYHGDNASSAVLKDTNTEKEDGHGNLVNGEEVNRNQDEEQKESENDIRNNGNEDTKTNDNELNKEGDAFEKNNETQQSNNVTVNPVIVVEERETVEIKSNMTFLETNDHIQLPNNLTTADSGDHMEVQSNSTAVKSTDHAEPQDNSTATEPDDQTELKSTTVADEISGLKNSSNLGGTVESLGLSLQNETSTQDENSLVQMETHGEEDHSNSESVDAEHTGGSNTTTAMVGLEGSSTGLTESDDPLVSEVTDAHMDLSTLTNVLDEGRSVEDVAAE</sequence>
<dbReference type="PANTHER" id="PTHR33700">
    <property type="entry name" value="MYB-LIKE PROTEIN X"/>
    <property type="match status" value="1"/>
</dbReference>
<feature type="compositionally biased region" description="Polar residues" evidence="1">
    <location>
        <begin position="392"/>
        <end position="411"/>
    </location>
</feature>
<feature type="compositionally biased region" description="Acidic residues" evidence="1">
    <location>
        <begin position="86"/>
        <end position="101"/>
    </location>
</feature>
<reference evidence="3" key="2">
    <citation type="submission" date="2023-06" db="EMBL/GenBank/DDBJ databases">
        <authorList>
            <person name="Ma L."/>
            <person name="Liu K.-W."/>
            <person name="Li Z."/>
            <person name="Hsiao Y.-Y."/>
            <person name="Qi Y."/>
            <person name="Fu T."/>
            <person name="Tang G."/>
            <person name="Zhang D."/>
            <person name="Sun W.-H."/>
            <person name="Liu D.-K."/>
            <person name="Li Y."/>
            <person name="Chen G.-Z."/>
            <person name="Liu X.-D."/>
            <person name="Liao X.-Y."/>
            <person name="Jiang Y.-T."/>
            <person name="Yu X."/>
            <person name="Hao Y."/>
            <person name="Huang J."/>
            <person name="Zhao X.-W."/>
            <person name="Ke S."/>
            <person name="Chen Y.-Y."/>
            <person name="Wu W.-L."/>
            <person name="Hsu J.-L."/>
            <person name="Lin Y.-F."/>
            <person name="Huang M.-D."/>
            <person name="Li C.-Y."/>
            <person name="Huang L."/>
            <person name="Wang Z.-W."/>
            <person name="Zhao X."/>
            <person name="Zhong W.-Y."/>
            <person name="Peng D.-H."/>
            <person name="Ahmad S."/>
            <person name="Lan S."/>
            <person name="Zhang J.-S."/>
            <person name="Tsai W.-C."/>
            <person name="Van De Peer Y."/>
            <person name="Liu Z.-J."/>
        </authorList>
    </citation>
    <scope>NUCLEOTIDE SEQUENCE</scope>
    <source>
        <strain evidence="3">CP</strain>
        <tissue evidence="3">Leaves</tissue>
    </source>
</reference>
<feature type="compositionally biased region" description="Polar residues" evidence="1">
    <location>
        <begin position="245"/>
        <end position="254"/>
    </location>
</feature>
<keyword evidence="2" id="KW-0472">Membrane</keyword>
<feature type="transmembrane region" description="Helical" evidence="2">
    <location>
        <begin position="20"/>
        <end position="37"/>
    </location>
</feature>
<evidence type="ECO:0000313" key="3">
    <source>
        <dbReference type="EMBL" id="KAK1323171.1"/>
    </source>
</evidence>
<gene>
    <name evidence="3" type="ORF">QJS10_CPA02g00026</name>
</gene>
<feature type="compositionally biased region" description="Basic and acidic residues" evidence="1">
    <location>
        <begin position="144"/>
        <end position="159"/>
    </location>
</feature>
<feature type="region of interest" description="Disordered" evidence="1">
    <location>
        <begin position="81"/>
        <end position="255"/>
    </location>
</feature>
<feature type="region of interest" description="Disordered" evidence="1">
    <location>
        <begin position="357"/>
        <end position="417"/>
    </location>
</feature>
<feature type="compositionally biased region" description="Basic and acidic residues" evidence="1">
    <location>
        <begin position="374"/>
        <end position="390"/>
    </location>
</feature>